<evidence type="ECO:0000256" key="1">
    <source>
        <dbReference type="SAM" id="MobiDB-lite"/>
    </source>
</evidence>
<sequence>MRTIRPTILPKMLTALLLAAGAATLSGCVAYDGYDPYYPAYGGPVVAPPPTVYAVPPPVIVQPGYRYRSWDGDRRWGDRGWGDRGDRGWHRREWNHNGDPHAWERPGGPHGWGR</sequence>
<proteinExistence type="predicted"/>
<protein>
    <recommendedName>
        <fullName evidence="5">YXWGXW repeat-containing protein</fullName>
    </recommendedName>
</protein>
<keyword evidence="2" id="KW-0732">Signal</keyword>
<dbReference type="EMBL" id="CP054619">
    <property type="protein sequence ID" value="QKS53023.1"/>
    <property type="molecule type" value="Genomic_DNA"/>
</dbReference>
<feature type="signal peptide" evidence="2">
    <location>
        <begin position="1"/>
        <end position="30"/>
    </location>
</feature>
<feature type="compositionally biased region" description="Basic and acidic residues" evidence="1">
    <location>
        <begin position="80"/>
        <end position="104"/>
    </location>
</feature>
<accession>A0A6N1ANN2</accession>
<evidence type="ECO:0008006" key="5">
    <source>
        <dbReference type="Google" id="ProtNLM"/>
    </source>
</evidence>
<organism evidence="3 4">
    <name type="scientific">Azospirillum oryzae</name>
    <dbReference type="NCBI Taxonomy" id="286727"/>
    <lineage>
        <taxon>Bacteria</taxon>
        <taxon>Pseudomonadati</taxon>
        <taxon>Pseudomonadota</taxon>
        <taxon>Alphaproteobacteria</taxon>
        <taxon>Rhodospirillales</taxon>
        <taxon>Azospirillaceae</taxon>
        <taxon>Azospirillum</taxon>
    </lineage>
</organism>
<reference evidence="3 4" key="1">
    <citation type="submission" date="2020-06" db="EMBL/GenBank/DDBJ databases">
        <title>Complete genome of Azosprillum oryzae KACC14407.</title>
        <authorList>
            <person name="Kim M."/>
            <person name="Park Y.-J."/>
            <person name="Shin J.-H."/>
        </authorList>
    </citation>
    <scope>NUCLEOTIDE SEQUENCE [LARGE SCALE GENOMIC DNA]</scope>
    <source>
        <strain evidence="3 4">KACC 14407</strain>
    </source>
</reference>
<gene>
    <name evidence="3" type="ORF">HUE56_22045</name>
</gene>
<dbReference type="KEGG" id="aoz:HUE56_22045"/>
<dbReference type="AlphaFoldDB" id="A0A6N1ANN2"/>
<evidence type="ECO:0000313" key="4">
    <source>
        <dbReference type="Proteomes" id="UP000509702"/>
    </source>
</evidence>
<name>A0A6N1ANN2_9PROT</name>
<dbReference type="RefSeq" id="WP_174757349.1">
    <property type="nucleotide sequence ID" value="NZ_BSOV01000050.1"/>
</dbReference>
<feature type="region of interest" description="Disordered" evidence="1">
    <location>
        <begin position="80"/>
        <end position="114"/>
    </location>
</feature>
<evidence type="ECO:0000313" key="3">
    <source>
        <dbReference type="EMBL" id="QKS53023.1"/>
    </source>
</evidence>
<feature type="chain" id="PRO_5026775941" description="YXWGXW repeat-containing protein" evidence="2">
    <location>
        <begin position="31"/>
        <end position="114"/>
    </location>
</feature>
<dbReference type="PROSITE" id="PS51257">
    <property type="entry name" value="PROKAR_LIPOPROTEIN"/>
    <property type="match status" value="1"/>
</dbReference>
<dbReference type="Proteomes" id="UP000509702">
    <property type="component" value="Chromosome"/>
</dbReference>
<keyword evidence="4" id="KW-1185">Reference proteome</keyword>
<evidence type="ECO:0000256" key="2">
    <source>
        <dbReference type="SAM" id="SignalP"/>
    </source>
</evidence>